<gene>
    <name evidence="1" type="ORF">GCM10009801_28050</name>
</gene>
<evidence type="ECO:0008006" key="3">
    <source>
        <dbReference type="Google" id="ProtNLM"/>
    </source>
</evidence>
<comment type="caution">
    <text evidence="1">The sequence shown here is derived from an EMBL/GenBank/DDBJ whole genome shotgun (WGS) entry which is preliminary data.</text>
</comment>
<name>A0ABP5HEQ8_9ACTN</name>
<keyword evidence="2" id="KW-1185">Reference proteome</keyword>
<protein>
    <recommendedName>
        <fullName evidence="3">Secreted protein</fullName>
    </recommendedName>
</protein>
<evidence type="ECO:0000313" key="1">
    <source>
        <dbReference type="EMBL" id="GAA2074232.1"/>
    </source>
</evidence>
<organism evidence="1 2">
    <name type="scientific">Streptomyces albiaxialis</name>
    <dbReference type="NCBI Taxonomy" id="329523"/>
    <lineage>
        <taxon>Bacteria</taxon>
        <taxon>Bacillati</taxon>
        <taxon>Actinomycetota</taxon>
        <taxon>Actinomycetes</taxon>
        <taxon>Kitasatosporales</taxon>
        <taxon>Streptomycetaceae</taxon>
        <taxon>Streptomyces</taxon>
    </lineage>
</organism>
<dbReference type="Proteomes" id="UP001500016">
    <property type="component" value="Unassembled WGS sequence"/>
</dbReference>
<dbReference type="EMBL" id="BAAAPE010000007">
    <property type="protein sequence ID" value="GAA2074232.1"/>
    <property type="molecule type" value="Genomic_DNA"/>
</dbReference>
<proteinExistence type="predicted"/>
<evidence type="ECO:0000313" key="2">
    <source>
        <dbReference type="Proteomes" id="UP001500016"/>
    </source>
</evidence>
<sequence length="64" mass="6665">MFYPTVSPKVEPVIVTLAFSCVVLGFACPVSDGVRAYTAVRVKSGRHGVPRVNGEASDDGGEAP</sequence>
<reference evidence="2" key="1">
    <citation type="journal article" date="2019" name="Int. J. Syst. Evol. Microbiol.">
        <title>The Global Catalogue of Microorganisms (GCM) 10K type strain sequencing project: providing services to taxonomists for standard genome sequencing and annotation.</title>
        <authorList>
            <consortium name="The Broad Institute Genomics Platform"/>
            <consortium name="The Broad Institute Genome Sequencing Center for Infectious Disease"/>
            <person name="Wu L."/>
            <person name="Ma J."/>
        </authorList>
    </citation>
    <scope>NUCLEOTIDE SEQUENCE [LARGE SCALE GENOMIC DNA]</scope>
    <source>
        <strain evidence="2">JCM 15478</strain>
    </source>
</reference>
<accession>A0ABP5HEQ8</accession>